<comment type="cofactor">
    <cofactor evidence="1">
        <name>Zn(2+)</name>
        <dbReference type="ChEBI" id="CHEBI:29105"/>
    </cofactor>
</comment>
<dbReference type="InterPro" id="IPR058240">
    <property type="entry name" value="rSAM_sf"/>
</dbReference>
<evidence type="ECO:0000313" key="5">
    <source>
        <dbReference type="EMBL" id="CAB4921356.1"/>
    </source>
</evidence>
<dbReference type="GO" id="GO:0046872">
    <property type="term" value="F:metal ion binding"/>
    <property type="evidence" value="ECO:0007669"/>
    <property type="project" value="UniProtKB-KW"/>
</dbReference>
<dbReference type="InterPro" id="IPR008567">
    <property type="entry name" value="BKACE"/>
</dbReference>
<reference evidence="5" key="1">
    <citation type="submission" date="2020-05" db="EMBL/GenBank/DDBJ databases">
        <authorList>
            <person name="Chiriac C."/>
            <person name="Salcher M."/>
            <person name="Ghai R."/>
            <person name="Kavagutti S V."/>
        </authorList>
    </citation>
    <scope>NUCLEOTIDE SEQUENCE</scope>
</reference>
<dbReference type="Pfam" id="PF05853">
    <property type="entry name" value="BKACE"/>
    <property type="match status" value="1"/>
</dbReference>
<dbReference type="AlphaFoldDB" id="A0A6J7HSH2"/>
<evidence type="ECO:0000256" key="1">
    <source>
        <dbReference type="ARBA" id="ARBA00001947"/>
    </source>
</evidence>
<sequence length="281" mass="30606">MDSSRPTGVFPLSFCPTGMVPQKSETQHIPITPREIAEQVNQVAQIGITSVHLHARNDDGSPAWERARFEKTIELIKNTNPDLVICITTSGRTVTEFEKRSDVLEISGDLKPDMASLTPASMNFAKSASINAPDMVLRLAQRMQERGIKPEFEVFDTGMINYAKYLISKKIAEPPFVFNILLGGIATAQANLLELGLMVERLPQGSIWLGAGIGEAQLPVNTLSLASGGGVRVGLEDNIYFDQKKGVLASNIDLVERVVNLAALMGKSVMSSGDFRKTYLS</sequence>
<dbReference type="InterPro" id="IPR013785">
    <property type="entry name" value="Aldolase_TIM"/>
</dbReference>
<dbReference type="PANTHER" id="PTHR37418">
    <property type="entry name" value="3-KETO-5-AMINOHEXANOATE CLEAVAGE ENZYME-RELATED"/>
    <property type="match status" value="1"/>
</dbReference>
<gene>
    <name evidence="5" type="ORF">UFOPK3684_00415</name>
</gene>
<protein>
    <submittedName>
        <fullName evidence="5">Unannotated protein</fullName>
    </submittedName>
</protein>
<proteinExistence type="predicted"/>
<dbReference type="SUPFAM" id="SSF102114">
    <property type="entry name" value="Radical SAM enzymes"/>
    <property type="match status" value="1"/>
</dbReference>
<name>A0A6J7HSH2_9ZZZZ</name>
<accession>A0A6J7HSH2</accession>
<evidence type="ECO:0000256" key="4">
    <source>
        <dbReference type="ARBA" id="ARBA00022833"/>
    </source>
</evidence>
<keyword evidence="2" id="KW-0808">Transferase</keyword>
<dbReference type="Gene3D" id="3.20.20.70">
    <property type="entry name" value="Aldolase class I"/>
    <property type="match status" value="1"/>
</dbReference>
<evidence type="ECO:0000256" key="3">
    <source>
        <dbReference type="ARBA" id="ARBA00022723"/>
    </source>
</evidence>
<keyword evidence="3" id="KW-0479">Metal-binding</keyword>
<dbReference type="GO" id="GO:0043720">
    <property type="term" value="F:3-keto-5-aminohexanoate cleavage activity"/>
    <property type="evidence" value="ECO:0007669"/>
    <property type="project" value="InterPro"/>
</dbReference>
<dbReference type="PANTHER" id="PTHR37418:SF2">
    <property type="entry name" value="3-KETO-5-AMINOHEXANOATE CLEAVAGE ENZYME"/>
    <property type="match status" value="1"/>
</dbReference>
<dbReference type="EMBL" id="CAFBMZ010000019">
    <property type="protein sequence ID" value="CAB4921356.1"/>
    <property type="molecule type" value="Genomic_DNA"/>
</dbReference>
<evidence type="ECO:0000256" key="2">
    <source>
        <dbReference type="ARBA" id="ARBA00022679"/>
    </source>
</evidence>
<organism evidence="5">
    <name type="scientific">freshwater metagenome</name>
    <dbReference type="NCBI Taxonomy" id="449393"/>
    <lineage>
        <taxon>unclassified sequences</taxon>
        <taxon>metagenomes</taxon>
        <taxon>ecological metagenomes</taxon>
    </lineage>
</organism>
<keyword evidence="4" id="KW-0862">Zinc</keyword>